<name>A0A0B2PLZ9_GLYSO</name>
<dbReference type="AlphaFoldDB" id="A0A0B2PLZ9"/>
<organism evidence="1">
    <name type="scientific">Glycine soja</name>
    <name type="common">Wild soybean</name>
    <dbReference type="NCBI Taxonomy" id="3848"/>
    <lineage>
        <taxon>Eukaryota</taxon>
        <taxon>Viridiplantae</taxon>
        <taxon>Streptophyta</taxon>
        <taxon>Embryophyta</taxon>
        <taxon>Tracheophyta</taxon>
        <taxon>Spermatophyta</taxon>
        <taxon>Magnoliopsida</taxon>
        <taxon>eudicotyledons</taxon>
        <taxon>Gunneridae</taxon>
        <taxon>Pentapetalae</taxon>
        <taxon>rosids</taxon>
        <taxon>fabids</taxon>
        <taxon>Fabales</taxon>
        <taxon>Fabaceae</taxon>
        <taxon>Papilionoideae</taxon>
        <taxon>50 kb inversion clade</taxon>
        <taxon>NPAAA clade</taxon>
        <taxon>indigoferoid/millettioid clade</taxon>
        <taxon>Phaseoleae</taxon>
        <taxon>Glycine</taxon>
        <taxon>Glycine subgen. Soja</taxon>
    </lineage>
</organism>
<evidence type="ECO:0000313" key="1">
    <source>
        <dbReference type="EMBL" id="KHN10426.1"/>
    </source>
</evidence>
<dbReference type="Pfam" id="PF14223">
    <property type="entry name" value="Retrotran_gag_2"/>
    <property type="match status" value="1"/>
</dbReference>
<accession>A0A0B2PLZ9</accession>
<reference evidence="1" key="1">
    <citation type="submission" date="2014-07" db="EMBL/GenBank/DDBJ databases">
        <title>Identification of a novel salt tolerance gene in wild soybean by whole-genome sequencing.</title>
        <authorList>
            <person name="Lam H.-M."/>
            <person name="Qi X."/>
            <person name="Li M.-W."/>
            <person name="Liu X."/>
            <person name="Xie M."/>
            <person name="Ni M."/>
            <person name="Xu X."/>
        </authorList>
    </citation>
    <scope>NUCLEOTIDE SEQUENCE [LARGE SCALE GENOMIC DNA]</scope>
    <source>
        <tissue evidence="1">Root</tissue>
    </source>
</reference>
<protein>
    <recommendedName>
        <fullName evidence="2">Retrovirus-related Pol polyprotein from transposon TNT 1-94</fullName>
    </recommendedName>
</protein>
<proteinExistence type="predicted"/>
<sequence length="146" mass="17397">MATYSNFVQVAIPRFDSHYDHWSMLMENFLWSKEYCPITESRIQEPEKGISLTEPQKANLEARRQKDLKAKNYLFLAIDWPILETILCKETFKDIWDSMKKKYQGSTRVERAQLQALRRDFETLAMKDGEYVSSYFSRTMEISNEM</sequence>
<evidence type="ECO:0008006" key="2">
    <source>
        <dbReference type="Google" id="ProtNLM"/>
    </source>
</evidence>
<gene>
    <name evidence="1" type="ORF">glysoja_030862</name>
</gene>
<dbReference type="PANTHER" id="PTHR35317:SF27">
    <property type="entry name" value="RETROVIRUS-RELATED POL POLYPROTEIN FROM TRANSPOSON TNT 1-94"/>
    <property type="match status" value="1"/>
</dbReference>
<dbReference type="EMBL" id="KN664431">
    <property type="protein sequence ID" value="KHN10426.1"/>
    <property type="molecule type" value="Genomic_DNA"/>
</dbReference>
<dbReference type="PANTHER" id="PTHR35317">
    <property type="entry name" value="OS04G0629600 PROTEIN"/>
    <property type="match status" value="1"/>
</dbReference>
<dbReference type="Proteomes" id="UP000053555">
    <property type="component" value="Unassembled WGS sequence"/>
</dbReference>